<proteinExistence type="predicted"/>
<reference evidence="3" key="2">
    <citation type="submission" date="2025-08" db="UniProtKB">
        <authorList>
            <consortium name="RefSeq"/>
        </authorList>
    </citation>
    <scope>IDENTIFICATION</scope>
    <source>
        <tissue evidence="3">Whole plant</tissue>
    </source>
</reference>
<dbReference type="AlphaFoldDB" id="A0A6P4DPM8"/>
<dbReference type="GeneID" id="107495273"/>
<feature type="region of interest" description="Disordered" evidence="1">
    <location>
        <begin position="1"/>
        <end position="22"/>
    </location>
</feature>
<dbReference type="InterPro" id="IPR021109">
    <property type="entry name" value="Peptidase_aspartic_dom_sf"/>
</dbReference>
<dbReference type="PANTHER" id="PTHR33067">
    <property type="entry name" value="RNA-DIRECTED DNA POLYMERASE-RELATED"/>
    <property type="match status" value="1"/>
</dbReference>
<dbReference type="CDD" id="cd00303">
    <property type="entry name" value="retropepsin_like"/>
    <property type="match status" value="1"/>
</dbReference>
<keyword evidence="2" id="KW-1185">Reference proteome</keyword>
<organism evidence="2 3">
    <name type="scientific">Arachis duranensis</name>
    <name type="common">Wild peanut</name>
    <dbReference type="NCBI Taxonomy" id="130453"/>
    <lineage>
        <taxon>Eukaryota</taxon>
        <taxon>Viridiplantae</taxon>
        <taxon>Streptophyta</taxon>
        <taxon>Embryophyta</taxon>
        <taxon>Tracheophyta</taxon>
        <taxon>Spermatophyta</taxon>
        <taxon>Magnoliopsida</taxon>
        <taxon>eudicotyledons</taxon>
        <taxon>Gunneridae</taxon>
        <taxon>Pentapetalae</taxon>
        <taxon>rosids</taxon>
        <taxon>fabids</taxon>
        <taxon>Fabales</taxon>
        <taxon>Fabaceae</taxon>
        <taxon>Papilionoideae</taxon>
        <taxon>50 kb inversion clade</taxon>
        <taxon>dalbergioids sensu lato</taxon>
        <taxon>Dalbergieae</taxon>
        <taxon>Pterocarpus clade</taxon>
        <taxon>Arachis</taxon>
    </lineage>
</organism>
<dbReference type="Gene3D" id="2.40.70.10">
    <property type="entry name" value="Acid Proteases"/>
    <property type="match status" value="1"/>
</dbReference>
<dbReference type="KEGG" id="adu:107495273"/>
<protein>
    <submittedName>
        <fullName evidence="3">Uncharacterized protein LOC107495273</fullName>
    </submittedName>
</protein>
<gene>
    <name evidence="3" type="primary">LOC107495273</name>
</gene>
<dbReference type="Proteomes" id="UP000515211">
    <property type="component" value="Chromosome 9"/>
</dbReference>
<name>A0A6P4DPM8_ARADU</name>
<evidence type="ECO:0000313" key="3">
    <source>
        <dbReference type="RefSeq" id="XP_015971872.1"/>
    </source>
</evidence>
<dbReference type="RefSeq" id="XP_015971872.1">
    <property type="nucleotide sequence ID" value="XM_016116386.1"/>
</dbReference>
<sequence length="337" mass="37667">MSEGGNTATQGTTKGAQRSAGVNKGIQFPKGGNVGVQHQEGINISFNAQIGEAKHVLVQGTFIRKKLIKIPFAEALEQIPSYVKFMKDILSYKKDWREVETVFLTEECSVVIQRILPKKLQDLGSFVIPYTLRDGCTRKALGSLGTSINLMPSSPLRKLGIQEVKFTRICLQLADGSIKFPSGVVEDVIVRVRPFAFSTDFVVLNMEEYKNVSIILGRPFLAIGRTLIDVQKKEVTLRVNEDKFVLNAVKAMQYLDTPKECMRIDIIEPLVEEVHVVERLEEELDDILEDAKPDIEAPAKHEETLKTLKVEDDPPKLELKPLPSSLKYVFLGDGDTL</sequence>
<evidence type="ECO:0000313" key="2">
    <source>
        <dbReference type="Proteomes" id="UP000515211"/>
    </source>
</evidence>
<dbReference type="PANTHER" id="PTHR33067:SF9">
    <property type="entry name" value="RNA-DIRECTED DNA POLYMERASE"/>
    <property type="match status" value="1"/>
</dbReference>
<feature type="compositionally biased region" description="Polar residues" evidence="1">
    <location>
        <begin position="1"/>
        <end position="16"/>
    </location>
</feature>
<accession>A0A6P4DPM8</accession>
<reference evidence="2" key="1">
    <citation type="journal article" date="2016" name="Nat. Genet.">
        <title>The genome sequences of Arachis duranensis and Arachis ipaensis, the diploid ancestors of cultivated peanut.</title>
        <authorList>
            <person name="Bertioli D.J."/>
            <person name="Cannon S.B."/>
            <person name="Froenicke L."/>
            <person name="Huang G."/>
            <person name="Farmer A.D."/>
            <person name="Cannon E.K."/>
            <person name="Liu X."/>
            <person name="Gao D."/>
            <person name="Clevenger J."/>
            <person name="Dash S."/>
            <person name="Ren L."/>
            <person name="Moretzsohn M.C."/>
            <person name="Shirasawa K."/>
            <person name="Huang W."/>
            <person name="Vidigal B."/>
            <person name="Abernathy B."/>
            <person name="Chu Y."/>
            <person name="Niederhuth C.E."/>
            <person name="Umale P."/>
            <person name="Araujo A.C."/>
            <person name="Kozik A."/>
            <person name="Kim K.D."/>
            <person name="Burow M.D."/>
            <person name="Varshney R.K."/>
            <person name="Wang X."/>
            <person name="Zhang X."/>
            <person name="Barkley N."/>
            <person name="Guimaraes P.M."/>
            <person name="Isobe S."/>
            <person name="Guo B."/>
            <person name="Liao B."/>
            <person name="Stalker H.T."/>
            <person name="Schmitz R.J."/>
            <person name="Scheffler B.E."/>
            <person name="Leal-Bertioli S.C."/>
            <person name="Xun X."/>
            <person name="Jackson S.A."/>
            <person name="Michelmore R."/>
            <person name="Ozias-Akins P."/>
        </authorList>
    </citation>
    <scope>NUCLEOTIDE SEQUENCE [LARGE SCALE GENOMIC DNA]</scope>
    <source>
        <strain evidence="2">cv. V14167</strain>
    </source>
</reference>
<evidence type="ECO:0000256" key="1">
    <source>
        <dbReference type="SAM" id="MobiDB-lite"/>
    </source>
</evidence>